<dbReference type="EMBL" id="PQXF01000071">
    <property type="protein sequence ID" value="PXF57074.1"/>
    <property type="molecule type" value="Genomic_DNA"/>
</dbReference>
<proteinExistence type="predicted"/>
<comment type="caution">
    <text evidence="1">The sequence shown here is derived from an EMBL/GenBank/DDBJ whole genome shotgun (WGS) entry which is preliminary data.</text>
</comment>
<protein>
    <submittedName>
        <fullName evidence="1">D-fructose 1,6-bisphosphatase</fullName>
    </submittedName>
</protein>
<name>A0AC61KZ60_9EURY</name>
<gene>
    <name evidence="1" type="ORF">C4B59_15835</name>
</gene>
<organism evidence="1 2">
    <name type="scientific">Candidatus Methanogaster sp</name>
    <dbReference type="NCBI Taxonomy" id="3386292"/>
    <lineage>
        <taxon>Archaea</taxon>
        <taxon>Methanobacteriati</taxon>
        <taxon>Methanobacteriota</taxon>
        <taxon>Stenosarchaea group</taxon>
        <taxon>Methanomicrobia</taxon>
        <taxon>Methanosarcinales</taxon>
        <taxon>ANME-2 cluster</taxon>
        <taxon>Candidatus Methanogasteraceae</taxon>
        <taxon>Candidatus Methanogaster</taxon>
    </lineage>
</organism>
<dbReference type="Proteomes" id="UP000248329">
    <property type="component" value="Unassembled WGS sequence"/>
</dbReference>
<reference evidence="1" key="1">
    <citation type="submission" date="2018-01" db="EMBL/GenBank/DDBJ databases">
        <authorList>
            <person name="Krukenberg V."/>
        </authorList>
    </citation>
    <scope>NUCLEOTIDE SEQUENCE</scope>
    <source>
        <strain evidence="1">E20ANME2</strain>
    </source>
</reference>
<evidence type="ECO:0000313" key="1">
    <source>
        <dbReference type="EMBL" id="PXF57074.1"/>
    </source>
</evidence>
<accession>A0AC61KZ60</accession>
<evidence type="ECO:0000313" key="2">
    <source>
        <dbReference type="Proteomes" id="UP000248329"/>
    </source>
</evidence>
<sequence>MDNPLKLCSDISAAIDDAIAPVIGTADSGKELYIGADGTPTKKIDEVAENAALEVLRGDGRRILLISEECGEKVIHGTRAELERTDVTESDIDFTLVLDPLDGTFNAVAGIPFYSVSIAIGGYDLADISFGYVRNLYSGEAYHAEAGNGAYRNKKCINVSRNDELQKFSVTAYAYRTDSTKISDLGRTVRRIRVLGSASLELCYIAAGVLDAFVDFRRYLRVIDIAAGKLIIEESGGSVTDTAGARLRGELSIGSRVSMIASNGQVHGQLLELIAE</sequence>